<sequence>MKDKAILITSFGTSHEETRQKNIVQFENFIGEKCSDYTIYSAYTSSMVRGILKKRGIEVDSVAMALDRMYQEGIKNVVIQPTHLIYGHEFEKIAHTLRAFEGKFERIEISTPLLAETDDMIAVVQILSNAIDVDSETALVLMGHGTDHYVNAVYPALDYVAKASGNKHVFVGTVEGYPEVEAVVDFVRKRGYKKAVLTPLMFVAGDHAVNDMASNEPDSWKSIFSQNGLEVTCVVKGLGEYPEIQTLYYKHLCNFL</sequence>
<dbReference type="CDD" id="cd03413">
    <property type="entry name" value="CbiK_C"/>
    <property type="match status" value="1"/>
</dbReference>
<dbReference type="EMBL" id="JADKNH010000001">
    <property type="protein sequence ID" value="MBF4691790.1"/>
    <property type="molecule type" value="Genomic_DNA"/>
</dbReference>
<keyword evidence="2" id="KW-1185">Reference proteome</keyword>
<dbReference type="Proteomes" id="UP000614200">
    <property type="component" value="Unassembled WGS sequence"/>
</dbReference>
<organism evidence="1 2">
    <name type="scientific">Fusibacter ferrireducens</name>
    <dbReference type="NCBI Taxonomy" id="2785058"/>
    <lineage>
        <taxon>Bacteria</taxon>
        <taxon>Bacillati</taxon>
        <taxon>Bacillota</taxon>
        <taxon>Clostridia</taxon>
        <taxon>Eubacteriales</taxon>
        <taxon>Eubacteriales Family XII. Incertae Sedis</taxon>
        <taxon>Fusibacter</taxon>
    </lineage>
</organism>
<name>A0ABR9ZMV6_9FIRM</name>
<dbReference type="InterPro" id="IPR010388">
    <property type="entry name" value="Anaerobic_Co-chelatase"/>
</dbReference>
<dbReference type="PIRSF" id="PIRSF033579">
    <property type="entry name" value="Anaer_Co_chel"/>
    <property type="match status" value="1"/>
</dbReference>
<proteinExistence type="predicted"/>
<dbReference type="CDD" id="cd03412">
    <property type="entry name" value="CbiK_N"/>
    <property type="match status" value="1"/>
</dbReference>
<evidence type="ECO:0000313" key="1">
    <source>
        <dbReference type="EMBL" id="MBF4691790.1"/>
    </source>
</evidence>
<dbReference type="SUPFAM" id="SSF53800">
    <property type="entry name" value="Chelatase"/>
    <property type="match status" value="1"/>
</dbReference>
<comment type="caution">
    <text evidence="1">The sequence shown here is derived from an EMBL/GenBank/DDBJ whole genome shotgun (WGS) entry which is preliminary data.</text>
</comment>
<dbReference type="Pfam" id="PF06180">
    <property type="entry name" value="CbiK"/>
    <property type="match status" value="1"/>
</dbReference>
<gene>
    <name evidence="1" type="ORF">ISU02_01595</name>
</gene>
<dbReference type="RefSeq" id="WP_194700023.1">
    <property type="nucleotide sequence ID" value="NZ_JADKNH010000001.1"/>
</dbReference>
<protein>
    <submittedName>
        <fullName evidence="1">Sirohydrochlorin cobaltochelatase</fullName>
    </submittedName>
</protein>
<dbReference type="Gene3D" id="3.40.50.1400">
    <property type="match status" value="2"/>
</dbReference>
<evidence type="ECO:0000313" key="2">
    <source>
        <dbReference type="Proteomes" id="UP000614200"/>
    </source>
</evidence>
<reference evidence="1 2" key="1">
    <citation type="submission" date="2020-11" db="EMBL/GenBank/DDBJ databases">
        <title>Fusibacter basophilias sp. nov.</title>
        <authorList>
            <person name="Qiu D."/>
        </authorList>
    </citation>
    <scope>NUCLEOTIDE SEQUENCE [LARGE SCALE GENOMIC DNA]</scope>
    <source>
        <strain evidence="1 2">Q10-2</strain>
    </source>
</reference>
<accession>A0ABR9ZMV6</accession>